<protein>
    <submittedName>
        <fullName evidence="2">Uncharacterized protein</fullName>
    </submittedName>
</protein>
<proteinExistence type="predicted"/>
<keyword evidence="1" id="KW-0472">Membrane</keyword>
<sequence length="132" mass="15254">MSLNDLYVFLLAEVTEVPILFCFKLPFYHGTAPISLAPGRERAECTQFSTRRRALPVNQYTATWTLTAEDGRLVISFHYTLKCILIAPRVFFYNCLLVSWLPSGLCHGVITFVVFFLKNNYVYLLSYKTRLQ</sequence>
<dbReference type="EMBL" id="JABSTR010000008">
    <property type="protein sequence ID" value="KAH9378072.1"/>
    <property type="molecule type" value="Genomic_DNA"/>
</dbReference>
<reference evidence="2 3" key="1">
    <citation type="journal article" date="2020" name="Cell">
        <title>Large-Scale Comparative Analyses of Tick Genomes Elucidate Their Genetic Diversity and Vector Capacities.</title>
        <authorList>
            <consortium name="Tick Genome and Microbiome Consortium (TIGMIC)"/>
            <person name="Jia N."/>
            <person name="Wang J."/>
            <person name="Shi W."/>
            <person name="Du L."/>
            <person name="Sun Y."/>
            <person name="Zhan W."/>
            <person name="Jiang J.F."/>
            <person name="Wang Q."/>
            <person name="Zhang B."/>
            <person name="Ji P."/>
            <person name="Bell-Sakyi L."/>
            <person name="Cui X.M."/>
            <person name="Yuan T.T."/>
            <person name="Jiang B.G."/>
            <person name="Yang W.F."/>
            <person name="Lam T.T."/>
            <person name="Chang Q.C."/>
            <person name="Ding S.J."/>
            <person name="Wang X.J."/>
            <person name="Zhu J.G."/>
            <person name="Ruan X.D."/>
            <person name="Zhao L."/>
            <person name="Wei J.T."/>
            <person name="Ye R.Z."/>
            <person name="Que T.C."/>
            <person name="Du C.H."/>
            <person name="Zhou Y.H."/>
            <person name="Cheng J.X."/>
            <person name="Dai P.F."/>
            <person name="Guo W.B."/>
            <person name="Han X.H."/>
            <person name="Huang E.J."/>
            <person name="Li L.F."/>
            <person name="Wei W."/>
            <person name="Gao Y.C."/>
            <person name="Liu J.Z."/>
            <person name="Shao H.Z."/>
            <person name="Wang X."/>
            <person name="Wang C.C."/>
            <person name="Yang T.C."/>
            <person name="Huo Q.B."/>
            <person name="Li W."/>
            <person name="Chen H.Y."/>
            <person name="Chen S.E."/>
            <person name="Zhou L.G."/>
            <person name="Ni X.B."/>
            <person name="Tian J.H."/>
            <person name="Sheng Y."/>
            <person name="Liu T."/>
            <person name="Pan Y.S."/>
            <person name="Xia L.Y."/>
            <person name="Li J."/>
            <person name="Zhao F."/>
            <person name="Cao W.C."/>
        </authorList>
    </citation>
    <scope>NUCLEOTIDE SEQUENCE [LARGE SCALE GENOMIC DNA]</scope>
    <source>
        <strain evidence="2">HaeL-2018</strain>
    </source>
</reference>
<accession>A0A9J6GTL7</accession>
<dbReference type="AlphaFoldDB" id="A0A9J6GTL7"/>
<dbReference type="VEuPathDB" id="VectorBase:HLOH_042068"/>
<feature type="transmembrane region" description="Helical" evidence="1">
    <location>
        <begin position="91"/>
        <end position="117"/>
    </location>
</feature>
<evidence type="ECO:0000256" key="1">
    <source>
        <dbReference type="SAM" id="Phobius"/>
    </source>
</evidence>
<evidence type="ECO:0000313" key="2">
    <source>
        <dbReference type="EMBL" id="KAH9378072.1"/>
    </source>
</evidence>
<name>A0A9J6GTL7_HAELO</name>
<evidence type="ECO:0000313" key="3">
    <source>
        <dbReference type="Proteomes" id="UP000821853"/>
    </source>
</evidence>
<keyword evidence="3" id="KW-1185">Reference proteome</keyword>
<dbReference type="Proteomes" id="UP000821853">
    <property type="component" value="Unassembled WGS sequence"/>
</dbReference>
<keyword evidence="1" id="KW-1133">Transmembrane helix</keyword>
<organism evidence="2 3">
    <name type="scientific">Haemaphysalis longicornis</name>
    <name type="common">Bush tick</name>
    <dbReference type="NCBI Taxonomy" id="44386"/>
    <lineage>
        <taxon>Eukaryota</taxon>
        <taxon>Metazoa</taxon>
        <taxon>Ecdysozoa</taxon>
        <taxon>Arthropoda</taxon>
        <taxon>Chelicerata</taxon>
        <taxon>Arachnida</taxon>
        <taxon>Acari</taxon>
        <taxon>Parasitiformes</taxon>
        <taxon>Ixodida</taxon>
        <taxon>Ixodoidea</taxon>
        <taxon>Ixodidae</taxon>
        <taxon>Haemaphysalinae</taxon>
        <taxon>Haemaphysalis</taxon>
    </lineage>
</organism>
<gene>
    <name evidence="2" type="ORF">HPB48_022573</name>
</gene>
<keyword evidence="1" id="KW-0812">Transmembrane</keyword>
<comment type="caution">
    <text evidence="2">The sequence shown here is derived from an EMBL/GenBank/DDBJ whole genome shotgun (WGS) entry which is preliminary data.</text>
</comment>